<proteinExistence type="inferred from homology"/>
<feature type="transmembrane region" description="Helical" evidence="8">
    <location>
        <begin position="317"/>
        <end position="336"/>
    </location>
</feature>
<dbReference type="InterPro" id="IPR018584">
    <property type="entry name" value="GT87"/>
</dbReference>
<keyword evidence="3 9" id="KW-0808">Transferase</keyword>
<dbReference type="GO" id="GO:0016758">
    <property type="term" value="F:hexosyltransferase activity"/>
    <property type="evidence" value="ECO:0007669"/>
    <property type="project" value="InterPro"/>
</dbReference>
<feature type="transmembrane region" description="Helical" evidence="8">
    <location>
        <begin position="195"/>
        <end position="219"/>
    </location>
</feature>
<comment type="similarity">
    <text evidence="7">Belongs to the glycosyltransferase 87 family.</text>
</comment>
<sequence>MGMTATRSAIWADLSVWLRKDRPFDEKIALRFCILVGVAAWFGAFILPAMQWDKTVDFGWHRYLGTDFLSFYSASDLALAGRPADVYDMDKHSAAQLAVFPKGDGYYAFFYPPLFLLICYPLAKLSYFAALAAWLTPPMGACFAMLRRWAPSGLSIWHLASLPAVMMTIAHGQNAFLTTVLLGGAFLILDRRPVLAGILFGALAFKPHFGILIPLVLVASGRWRTVFAAAGTVAAFALASLAVFGLETWRAYLVLAPKAALALEQNHIGDEKMQSVFAMMRILGSPVSLAYAAQGAVAVVVAATVFWVAWKVRSPRAVGAVTIAGALLITPFMLRYDLMLLSVPMLWMYSEAKRTGFRPNEAAIGILAFMLPMAPLEIALHGRVLIAPLVIIALFVLVTRRALGWVGVEQNGLVLARA</sequence>
<keyword evidence="2" id="KW-1003">Cell membrane</keyword>
<keyword evidence="9" id="KW-0328">Glycosyltransferase</keyword>
<evidence type="ECO:0000313" key="9">
    <source>
        <dbReference type="EMBL" id="XBO37127.1"/>
    </source>
</evidence>
<evidence type="ECO:0000256" key="7">
    <source>
        <dbReference type="ARBA" id="ARBA00024033"/>
    </source>
</evidence>
<evidence type="ECO:0000256" key="4">
    <source>
        <dbReference type="ARBA" id="ARBA00022692"/>
    </source>
</evidence>
<evidence type="ECO:0000256" key="5">
    <source>
        <dbReference type="ARBA" id="ARBA00022989"/>
    </source>
</evidence>
<feature type="transmembrane region" description="Helical" evidence="8">
    <location>
        <begin position="28"/>
        <end position="50"/>
    </location>
</feature>
<protein>
    <submittedName>
        <fullName evidence="9">Glycosyltransferase family 87 protein</fullName>
        <ecNumber evidence="9">2.4.-.-</ecNumber>
    </submittedName>
</protein>
<feature type="transmembrane region" description="Helical" evidence="8">
    <location>
        <begin position="114"/>
        <end position="135"/>
    </location>
</feature>
<feature type="transmembrane region" description="Helical" evidence="8">
    <location>
        <begin position="156"/>
        <end position="189"/>
    </location>
</feature>
<dbReference type="AlphaFoldDB" id="A0AAU7J9T8"/>
<feature type="transmembrane region" description="Helical" evidence="8">
    <location>
        <begin position="226"/>
        <end position="246"/>
    </location>
</feature>
<comment type="subcellular location">
    <subcellularLocation>
        <location evidence="1">Cell membrane</location>
        <topology evidence="1">Multi-pass membrane protein</topology>
    </subcellularLocation>
</comment>
<dbReference type="EC" id="2.4.-.-" evidence="9"/>
<accession>A0AAU7J9T8</accession>
<evidence type="ECO:0000256" key="8">
    <source>
        <dbReference type="SAM" id="Phobius"/>
    </source>
</evidence>
<evidence type="ECO:0000256" key="6">
    <source>
        <dbReference type="ARBA" id="ARBA00023136"/>
    </source>
</evidence>
<feature type="transmembrane region" description="Helical" evidence="8">
    <location>
        <begin position="289"/>
        <end position="310"/>
    </location>
</feature>
<reference evidence="9" key="1">
    <citation type="submission" date="2024-05" db="EMBL/GenBank/DDBJ databases">
        <authorList>
            <person name="Kim S."/>
            <person name="Heo J."/>
            <person name="Choi H."/>
            <person name="Choi Y."/>
            <person name="Kwon S.-W."/>
            <person name="Kim Y."/>
        </authorList>
    </citation>
    <scope>NUCLEOTIDE SEQUENCE</scope>
    <source>
        <strain evidence="9">KACC 23698</strain>
    </source>
</reference>
<name>A0AAU7J9T8_9HYPH</name>
<gene>
    <name evidence="9" type="ORF">ABEG18_15430</name>
</gene>
<evidence type="ECO:0000256" key="1">
    <source>
        <dbReference type="ARBA" id="ARBA00004651"/>
    </source>
</evidence>
<keyword evidence="6 8" id="KW-0472">Membrane</keyword>
<evidence type="ECO:0000256" key="3">
    <source>
        <dbReference type="ARBA" id="ARBA00022679"/>
    </source>
</evidence>
<keyword evidence="4 8" id="KW-0812">Transmembrane</keyword>
<dbReference type="Pfam" id="PF09594">
    <property type="entry name" value="GT87"/>
    <property type="match status" value="1"/>
</dbReference>
<evidence type="ECO:0000256" key="2">
    <source>
        <dbReference type="ARBA" id="ARBA00022475"/>
    </source>
</evidence>
<dbReference type="EMBL" id="CP157484">
    <property type="protein sequence ID" value="XBO37127.1"/>
    <property type="molecule type" value="Genomic_DNA"/>
</dbReference>
<keyword evidence="5 8" id="KW-1133">Transmembrane helix</keyword>
<feature type="transmembrane region" description="Helical" evidence="8">
    <location>
        <begin position="378"/>
        <end position="398"/>
    </location>
</feature>
<dbReference type="RefSeq" id="WP_406853948.1">
    <property type="nucleotide sequence ID" value="NZ_CP157484.1"/>
</dbReference>
<dbReference type="GO" id="GO:0005886">
    <property type="term" value="C:plasma membrane"/>
    <property type="evidence" value="ECO:0007669"/>
    <property type="project" value="UniProtKB-SubCell"/>
</dbReference>
<organism evidence="9">
    <name type="scientific">Alsobacter sp. KACC 23698</name>
    <dbReference type="NCBI Taxonomy" id="3149229"/>
    <lineage>
        <taxon>Bacteria</taxon>
        <taxon>Pseudomonadati</taxon>
        <taxon>Pseudomonadota</taxon>
        <taxon>Alphaproteobacteria</taxon>
        <taxon>Hyphomicrobiales</taxon>
        <taxon>Alsobacteraceae</taxon>
        <taxon>Alsobacter</taxon>
    </lineage>
</organism>